<keyword evidence="1" id="KW-0067">ATP-binding</keyword>
<dbReference type="InterPro" id="IPR000719">
    <property type="entry name" value="Prot_kinase_dom"/>
</dbReference>
<keyword evidence="4" id="KW-0418">Kinase</keyword>
<dbReference type="SUPFAM" id="SSF56112">
    <property type="entry name" value="Protein kinase-like (PK-like)"/>
    <property type="match status" value="1"/>
</dbReference>
<dbReference type="GO" id="GO:0005524">
    <property type="term" value="F:ATP binding"/>
    <property type="evidence" value="ECO:0007669"/>
    <property type="project" value="UniProtKB-UniRule"/>
</dbReference>
<dbReference type="Proteomes" id="UP000235728">
    <property type="component" value="Unassembled WGS sequence"/>
</dbReference>
<dbReference type="PANTHER" id="PTHR44167">
    <property type="entry name" value="OVARIAN-SPECIFIC SERINE/THREONINE-PROTEIN KINASE LOK-RELATED"/>
    <property type="match status" value="1"/>
</dbReference>
<dbReference type="InterPro" id="IPR017441">
    <property type="entry name" value="Protein_kinase_ATP_BS"/>
</dbReference>
<name>A0A2N6NCW6_BEABA</name>
<comment type="caution">
    <text evidence="4">The sequence shown here is derived from an EMBL/GenBank/DDBJ whole genome shotgun (WGS) entry which is preliminary data.</text>
</comment>
<dbReference type="Pfam" id="PF00069">
    <property type="entry name" value="Pkinase"/>
    <property type="match status" value="1"/>
</dbReference>
<proteinExistence type="predicted"/>
<feature type="region of interest" description="Disordered" evidence="2">
    <location>
        <begin position="135"/>
        <end position="155"/>
    </location>
</feature>
<evidence type="ECO:0000259" key="3">
    <source>
        <dbReference type="PROSITE" id="PS50011"/>
    </source>
</evidence>
<dbReference type="EMBL" id="MRVG01000011">
    <property type="protein sequence ID" value="PMB65122.1"/>
    <property type="molecule type" value="Genomic_DNA"/>
</dbReference>
<dbReference type="PANTHER" id="PTHR44167:SF24">
    <property type="entry name" value="SERINE_THREONINE-PROTEIN KINASE CHK2"/>
    <property type="match status" value="1"/>
</dbReference>
<reference evidence="4 5" key="1">
    <citation type="journal article" date="2016" name="Appl. Microbiol. Biotechnol.">
        <title>Characterization of T-DNA insertion mutants with decreased virulence in the entomopathogenic fungus Beauveria bassiana JEF-007.</title>
        <authorList>
            <person name="Kim S."/>
            <person name="Lee S.J."/>
            <person name="Nai Y.S."/>
            <person name="Yu J.S."/>
            <person name="Lee M.R."/>
            <person name="Yang Y.T."/>
            <person name="Kim J.S."/>
        </authorList>
    </citation>
    <scope>NUCLEOTIDE SEQUENCE [LARGE SCALE GENOMIC DNA]</scope>
    <source>
        <strain evidence="4 5">JEF-007</strain>
    </source>
</reference>
<accession>A0A2N6NCW6</accession>
<evidence type="ECO:0000256" key="2">
    <source>
        <dbReference type="SAM" id="MobiDB-lite"/>
    </source>
</evidence>
<dbReference type="GO" id="GO:0005737">
    <property type="term" value="C:cytoplasm"/>
    <property type="evidence" value="ECO:0007669"/>
    <property type="project" value="TreeGrafter"/>
</dbReference>
<keyword evidence="4" id="KW-0808">Transferase</keyword>
<dbReference type="OMA" id="MGLKDGC"/>
<evidence type="ECO:0000313" key="5">
    <source>
        <dbReference type="Proteomes" id="UP000235728"/>
    </source>
</evidence>
<dbReference type="AlphaFoldDB" id="A0A2N6NCW6"/>
<keyword evidence="1" id="KW-0547">Nucleotide-binding</keyword>
<dbReference type="GO" id="GO:0044773">
    <property type="term" value="P:mitotic DNA damage checkpoint signaling"/>
    <property type="evidence" value="ECO:0007669"/>
    <property type="project" value="TreeGrafter"/>
</dbReference>
<dbReference type="SMART" id="SM00220">
    <property type="entry name" value="S_TKc"/>
    <property type="match status" value="1"/>
</dbReference>
<organism evidence="4 5">
    <name type="scientific">Beauveria bassiana</name>
    <name type="common">White muscardine disease fungus</name>
    <name type="synonym">Tritirachium shiotae</name>
    <dbReference type="NCBI Taxonomy" id="176275"/>
    <lineage>
        <taxon>Eukaryota</taxon>
        <taxon>Fungi</taxon>
        <taxon>Dikarya</taxon>
        <taxon>Ascomycota</taxon>
        <taxon>Pezizomycotina</taxon>
        <taxon>Sordariomycetes</taxon>
        <taxon>Hypocreomycetidae</taxon>
        <taxon>Hypocreales</taxon>
        <taxon>Cordycipitaceae</taxon>
        <taxon>Beauveria</taxon>
    </lineage>
</organism>
<dbReference type="Gene3D" id="1.10.510.10">
    <property type="entry name" value="Transferase(Phosphotransferase) domain 1"/>
    <property type="match status" value="1"/>
</dbReference>
<feature type="binding site" evidence="1">
    <location>
        <position position="204"/>
    </location>
    <ligand>
        <name>ATP</name>
        <dbReference type="ChEBI" id="CHEBI:30616"/>
    </ligand>
</feature>
<dbReference type="CDD" id="cd00180">
    <property type="entry name" value="PKc"/>
    <property type="match status" value="1"/>
</dbReference>
<sequence>MLENALDIGHFKSNATHKNACCIATLSPDPNADIAVPGDGTTVSNLQYEFLILDDTRIEFVDKSSLVSCPVRGGENGDENFRSGNSGRTYSNDQLCKIEFKIDQSNWAKFEITWRLPFGTSLPSALEARHNALLPPRRPTTADTQVLPATNPKPERQQLPRYAANTRATDVARFVYHPCPLGHGTFGTVHSVRDLKRNKLYAVKVQRNSKLVKREIKILKSLKGDNSNIVQYHGRISYQETGLVHIFMDLMSGSLHDMVAQKQCPVPLDDDGLARKMYHHVLQGLDHIHSKGFIHRDLKPANILWTLREGELSFCIADFGVSVEQSLARSAVGTTKFFAPEYKFDCPQTTAIDLWSLFITYLWTTNLENFRNQNLKAYDDLLLWIASLARRRWNDLAAVQELIVLDPKDRATASQMLKHKFKGDGLKTEDRNVPDLPTVMAPEIKNPRTGVKWLHQLVRPSGMPAQEPIHEMAPGNHIFTRLVLWSLNKENNVQVFDQHEQSGGGGRITVVLIGKAFKDCPKSPVTGRPRVTKQKAAAVKRLAIREAIVRGTRCQAKGQPAAAAGALIGRTPGLLQS</sequence>
<evidence type="ECO:0000313" key="4">
    <source>
        <dbReference type="EMBL" id="PMB65122.1"/>
    </source>
</evidence>
<dbReference type="GO" id="GO:0004674">
    <property type="term" value="F:protein serine/threonine kinase activity"/>
    <property type="evidence" value="ECO:0007669"/>
    <property type="project" value="TreeGrafter"/>
</dbReference>
<dbReference type="PROSITE" id="PS00107">
    <property type="entry name" value="PROTEIN_KINASE_ATP"/>
    <property type="match status" value="1"/>
</dbReference>
<dbReference type="GO" id="GO:0005634">
    <property type="term" value="C:nucleus"/>
    <property type="evidence" value="ECO:0007669"/>
    <property type="project" value="TreeGrafter"/>
</dbReference>
<protein>
    <submittedName>
        <fullName evidence="4">Serine/threonine-protein kinase H1</fullName>
    </submittedName>
</protein>
<feature type="domain" description="Protein kinase" evidence="3">
    <location>
        <begin position="175"/>
        <end position="422"/>
    </location>
</feature>
<dbReference type="PROSITE" id="PS50011">
    <property type="entry name" value="PROTEIN_KINASE_DOM"/>
    <property type="match status" value="1"/>
</dbReference>
<evidence type="ECO:0000256" key="1">
    <source>
        <dbReference type="PROSITE-ProRule" id="PRU10141"/>
    </source>
</evidence>
<dbReference type="InterPro" id="IPR011009">
    <property type="entry name" value="Kinase-like_dom_sf"/>
</dbReference>
<gene>
    <name evidence="4" type="primary">PSKH1</name>
    <name evidence="4" type="ORF">BM221_009310</name>
</gene>